<keyword evidence="2" id="KW-1185">Reference proteome</keyword>
<comment type="caution">
    <text evidence="1">The sequence shown here is derived from an EMBL/GenBank/DDBJ whole genome shotgun (WGS) entry which is preliminary data.</text>
</comment>
<dbReference type="SUPFAM" id="SSF102588">
    <property type="entry name" value="LmbE-like"/>
    <property type="match status" value="1"/>
</dbReference>
<gene>
    <name evidence="1" type="ORF">B2M26_09180</name>
</gene>
<reference evidence="1 2" key="1">
    <citation type="submission" date="2017-02" db="EMBL/GenBank/DDBJ databases">
        <title>Draft genome of Acidibacillus ferrooxidans Huett2.</title>
        <authorList>
            <person name="Schopf S."/>
        </authorList>
    </citation>
    <scope>NUCLEOTIDE SEQUENCE [LARGE SCALE GENOMIC DNA]</scope>
    <source>
        <strain evidence="1 2">Huett2</strain>
    </source>
</reference>
<organism evidence="1 2">
    <name type="scientific">Ferroacidibacillus organovorans</name>
    <dbReference type="NCBI Taxonomy" id="1765683"/>
    <lineage>
        <taxon>Bacteria</taxon>
        <taxon>Bacillati</taxon>
        <taxon>Bacillota</taxon>
        <taxon>Bacilli</taxon>
        <taxon>Bacillales</taxon>
        <taxon>Alicyclobacillaceae</taxon>
        <taxon>Ferroacidibacillus</taxon>
    </lineage>
</organism>
<dbReference type="PANTHER" id="PTHR12993">
    <property type="entry name" value="N-ACETYLGLUCOSAMINYL-PHOSPHATIDYLINOSITOL DE-N-ACETYLASE-RELATED"/>
    <property type="match status" value="1"/>
</dbReference>
<name>A0A1V4ESG3_9BACL</name>
<evidence type="ECO:0008006" key="3">
    <source>
        <dbReference type="Google" id="ProtNLM"/>
    </source>
</evidence>
<proteinExistence type="predicted"/>
<dbReference type="InterPro" id="IPR003737">
    <property type="entry name" value="GlcNAc_PI_deacetylase-related"/>
</dbReference>
<dbReference type="EMBL" id="MWPS01000026">
    <property type="protein sequence ID" value="OPG15780.1"/>
    <property type="molecule type" value="Genomic_DNA"/>
</dbReference>
<accession>A0A1V4ESG3</accession>
<protein>
    <recommendedName>
        <fullName evidence="3">LmbE family protein</fullName>
    </recommendedName>
</protein>
<dbReference type="Pfam" id="PF02585">
    <property type="entry name" value="PIG-L"/>
    <property type="match status" value="1"/>
</dbReference>
<dbReference type="InterPro" id="IPR024078">
    <property type="entry name" value="LmbE-like_dom_sf"/>
</dbReference>
<dbReference type="PANTHER" id="PTHR12993:SF27">
    <property type="entry name" value="N-ACETYL-ALPHA-D-GLUCOSAMINYL L-MALATE DEACETYLASE 2-RELATED"/>
    <property type="match status" value="1"/>
</dbReference>
<sequence length="258" mass="28856">MTRGSGSRAHLSSACNRSLWDKTARGRARDVNREKVIAVFAHPDDETFICGGILARYAALGADVTLVCATLGEMGRRMGVPPIGDRESIGAIRQRELEEAARALNLSRVKRLGYRDKTLEIIPRTELVSRLDAIFEEIEPTVVLTFHPERGGHNDHCAIGEAATEAAERWFQKNASLALYYITFANGEKRQETFRAMQLNHEAHDVSAYLQQKLEAFRAHRTQSGLHRALWGSAKQAKQSLSATEFVWRVSFSPHSKV</sequence>
<dbReference type="AlphaFoldDB" id="A0A1V4ESG3"/>
<dbReference type="GO" id="GO:0016811">
    <property type="term" value="F:hydrolase activity, acting on carbon-nitrogen (but not peptide) bonds, in linear amides"/>
    <property type="evidence" value="ECO:0007669"/>
    <property type="project" value="TreeGrafter"/>
</dbReference>
<dbReference type="Gene3D" id="3.40.50.10320">
    <property type="entry name" value="LmbE-like"/>
    <property type="match status" value="1"/>
</dbReference>
<dbReference type="Proteomes" id="UP000190229">
    <property type="component" value="Unassembled WGS sequence"/>
</dbReference>
<evidence type="ECO:0000313" key="2">
    <source>
        <dbReference type="Proteomes" id="UP000190229"/>
    </source>
</evidence>
<evidence type="ECO:0000313" key="1">
    <source>
        <dbReference type="EMBL" id="OPG15780.1"/>
    </source>
</evidence>